<dbReference type="EMBL" id="KV425885">
    <property type="protein sequence ID" value="KZW03058.1"/>
    <property type="molecule type" value="Genomic_DNA"/>
</dbReference>
<organism evidence="1 2">
    <name type="scientific">Exidia glandulosa HHB12029</name>
    <dbReference type="NCBI Taxonomy" id="1314781"/>
    <lineage>
        <taxon>Eukaryota</taxon>
        <taxon>Fungi</taxon>
        <taxon>Dikarya</taxon>
        <taxon>Basidiomycota</taxon>
        <taxon>Agaricomycotina</taxon>
        <taxon>Agaricomycetes</taxon>
        <taxon>Auriculariales</taxon>
        <taxon>Exidiaceae</taxon>
        <taxon>Exidia</taxon>
    </lineage>
</organism>
<evidence type="ECO:0000313" key="2">
    <source>
        <dbReference type="Proteomes" id="UP000077266"/>
    </source>
</evidence>
<sequence length="195" mass="21535">MRCRNLSMGGVGRARDLRSSEELRGASSYTSVKVIGYIFDPIDRYYSAMTAGCASLTVRDQEVTPGPDMSDRRAFGHRSILTRMRNGPATPAIPTARQQSKISTDRIGLWLRTSLLDRRSVFKEATLLCDPANVAQGVGVRSLSIFRLCVFRPCLSQTWDRRVEAVSKPSQSLTAATSQQPWLCRPGIRGAVCHA</sequence>
<evidence type="ECO:0000313" key="1">
    <source>
        <dbReference type="EMBL" id="KZW03058.1"/>
    </source>
</evidence>
<dbReference type="AlphaFoldDB" id="A0A165Q4B0"/>
<dbReference type="InParanoid" id="A0A165Q4B0"/>
<reference evidence="1 2" key="1">
    <citation type="journal article" date="2016" name="Mol. Biol. Evol.">
        <title>Comparative Genomics of Early-Diverging Mushroom-Forming Fungi Provides Insights into the Origins of Lignocellulose Decay Capabilities.</title>
        <authorList>
            <person name="Nagy L.G."/>
            <person name="Riley R."/>
            <person name="Tritt A."/>
            <person name="Adam C."/>
            <person name="Daum C."/>
            <person name="Floudas D."/>
            <person name="Sun H."/>
            <person name="Yadav J.S."/>
            <person name="Pangilinan J."/>
            <person name="Larsson K.H."/>
            <person name="Matsuura K."/>
            <person name="Barry K."/>
            <person name="Labutti K."/>
            <person name="Kuo R."/>
            <person name="Ohm R.A."/>
            <person name="Bhattacharya S.S."/>
            <person name="Shirouzu T."/>
            <person name="Yoshinaga Y."/>
            <person name="Martin F.M."/>
            <person name="Grigoriev I.V."/>
            <person name="Hibbett D.S."/>
        </authorList>
    </citation>
    <scope>NUCLEOTIDE SEQUENCE [LARGE SCALE GENOMIC DNA]</scope>
    <source>
        <strain evidence="1 2">HHB12029</strain>
    </source>
</reference>
<protein>
    <submittedName>
        <fullName evidence="1">Uncharacterized protein</fullName>
    </submittedName>
</protein>
<proteinExistence type="predicted"/>
<keyword evidence="2" id="KW-1185">Reference proteome</keyword>
<dbReference type="Proteomes" id="UP000077266">
    <property type="component" value="Unassembled WGS sequence"/>
</dbReference>
<accession>A0A165Q4B0</accession>
<name>A0A165Q4B0_EXIGL</name>
<gene>
    <name evidence="1" type="ORF">EXIGLDRAFT_319507</name>
</gene>